<reference evidence="1 2" key="1">
    <citation type="journal article" date="2021" name="MBio">
        <title>Poor Competitiveness of Bradyrhizobium in Pigeon Pea Root Colonization in Indian Soils.</title>
        <authorList>
            <person name="Chalasani D."/>
            <person name="Basu A."/>
            <person name="Pullabhotla S.V.S.R.N."/>
            <person name="Jorrin B."/>
            <person name="Neal A.L."/>
            <person name="Poole P.S."/>
            <person name="Podile A.R."/>
            <person name="Tkacz A."/>
        </authorList>
    </citation>
    <scope>NUCLEOTIDE SEQUENCE [LARGE SCALE GENOMIC DNA]</scope>
    <source>
        <strain evidence="1 2">HU44</strain>
    </source>
</reference>
<evidence type="ECO:0000313" key="2">
    <source>
        <dbReference type="Proteomes" id="UP000757604"/>
    </source>
</evidence>
<dbReference type="EMBL" id="JAEUAO010000001">
    <property type="protein sequence ID" value="MBW9062013.1"/>
    <property type="molecule type" value="Genomic_DNA"/>
</dbReference>
<comment type="caution">
    <text evidence="1">The sequence shown here is derived from an EMBL/GenBank/DDBJ whole genome shotgun (WGS) entry which is preliminary data.</text>
</comment>
<proteinExistence type="predicted"/>
<sequence>MRDRNEEAKPMYATLDEYAALRTQELSEMLRPYINVTDQYGALICRITLMLGKTPPRSKRDAALRDLMADVFDFLYEARPLIVKGKLEIAYPLARRAYESLSLMVACFLDPQIADMWSAGKQIGNAEVRRVLGKHPMGESEEKMRDLYKFFSMAAHPNRSHVAHRFLGEGNEFVLGAVGRPSLALLADYALKTLNLWNWFGVFVSFVYLDVLEKNDPEIMKNYESAKKMAQDVASWLSEQFNRVLLQEQAEYRNA</sequence>
<organism evidence="1 2">
    <name type="scientific">Rhizobium herbae</name>
    <dbReference type="NCBI Taxonomy" id="508661"/>
    <lineage>
        <taxon>Bacteria</taxon>
        <taxon>Pseudomonadati</taxon>
        <taxon>Pseudomonadota</taxon>
        <taxon>Alphaproteobacteria</taxon>
        <taxon>Hyphomicrobiales</taxon>
        <taxon>Rhizobiaceae</taxon>
        <taxon>Rhizobium/Agrobacterium group</taxon>
        <taxon>Rhizobium</taxon>
    </lineage>
</organism>
<evidence type="ECO:0000313" key="1">
    <source>
        <dbReference type="EMBL" id="MBW9062013.1"/>
    </source>
</evidence>
<protein>
    <submittedName>
        <fullName evidence="1">Uncharacterized protein</fullName>
    </submittedName>
</protein>
<keyword evidence="2" id="KW-1185">Reference proteome</keyword>
<dbReference type="Proteomes" id="UP000757604">
    <property type="component" value="Unassembled WGS sequence"/>
</dbReference>
<gene>
    <name evidence="1" type="ORF">JNB71_01670</name>
</gene>
<accession>A0ABS7H4I8</accession>
<dbReference type="RefSeq" id="WP_220370108.1">
    <property type="nucleotide sequence ID" value="NZ_JAEUAO010000001.1"/>
</dbReference>
<name>A0ABS7H4I8_9HYPH</name>